<evidence type="ECO:0000313" key="3">
    <source>
        <dbReference type="EMBL" id="GAA4015995.1"/>
    </source>
</evidence>
<dbReference type="Proteomes" id="UP001501747">
    <property type="component" value="Unassembled WGS sequence"/>
</dbReference>
<keyword evidence="2" id="KW-0812">Transmembrane</keyword>
<reference evidence="4" key="1">
    <citation type="journal article" date="2019" name="Int. J. Syst. Evol. Microbiol.">
        <title>The Global Catalogue of Microorganisms (GCM) 10K type strain sequencing project: providing services to taxonomists for standard genome sequencing and annotation.</title>
        <authorList>
            <consortium name="The Broad Institute Genomics Platform"/>
            <consortium name="The Broad Institute Genome Sequencing Center for Infectious Disease"/>
            <person name="Wu L."/>
            <person name="Ma J."/>
        </authorList>
    </citation>
    <scope>NUCLEOTIDE SEQUENCE [LARGE SCALE GENOMIC DNA]</scope>
    <source>
        <strain evidence="4">JCM 17342</strain>
    </source>
</reference>
<name>A0ABP7SSP8_9PSEU</name>
<gene>
    <name evidence="3" type="ORF">GCM10022247_43730</name>
</gene>
<feature type="transmembrane region" description="Helical" evidence="2">
    <location>
        <begin position="129"/>
        <end position="152"/>
    </location>
</feature>
<keyword evidence="4" id="KW-1185">Reference proteome</keyword>
<evidence type="ECO:0008006" key="5">
    <source>
        <dbReference type="Google" id="ProtNLM"/>
    </source>
</evidence>
<keyword evidence="2" id="KW-0472">Membrane</keyword>
<feature type="transmembrane region" description="Helical" evidence="2">
    <location>
        <begin position="97"/>
        <end position="117"/>
    </location>
</feature>
<sequence>MTAPWPPTGPQPHQPHPQQPYPQQPYPQQPHPQQPHPPQPYQQQYPQQGFPPPVAPPQVQVAPPGAEWAVNADRKTPFVKLVLAEFMKLTGTLSDRITLAVGPIFLFAMLFVYSALAKSGMIISAYDQVIPLILVTQFGSLFLLVSVIKLVAGEWQYKSVQPTLLVQPARLRYLAAQATVIMIVWFVTAMSTFGLFLLFRGIGAEASNVGYLLPMRLGWVLLIAVLSTFMVLAASLIIAMLLPNSTGALVVYFLTVPLLLFVREMAPQVFGPLYPLEMAYYVAGEPNSGAVQAWISLVVWLALLVFGAFLVRRRDAG</sequence>
<organism evidence="3 4">
    <name type="scientific">Allokutzneria multivorans</name>
    <dbReference type="NCBI Taxonomy" id="1142134"/>
    <lineage>
        <taxon>Bacteria</taxon>
        <taxon>Bacillati</taxon>
        <taxon>Actinomycetota</taxon>
        <taxon>Actinomycetes</taxon>
        <taxon>Pseudonocardiales</taxon>
        <taxon>Pseudonocardiaceae</taxon>
        <taxon>Allokutzneria</taxon>
    </lineage>
</organism>
<comment type="caution">
    <text evidence="3">The sequence shown here is derived from an EMBL/GenBank/DDBJ whole genome shotgun (WGS) entry which is preliminary data.</text>
</comment>
<evidence type="ECO:0000313" key="4">
    <source>
        <dbReference type="Proteomes" id="UP001501747"/>
    </source>
</evidence>
<accession>A0ABP7SSP8</accession>
<feature type="transmembrane region" description="Helical" evidence="2">
    <location>
        <begin position="249"/>
        <end position="270"/>
    </location>
</feature>
<proteinExistence type="predicted"/>
<feature type="transmembrane region" description="Helical" evidence="2">
    <location>
        <begin position="219"/>
        <end position="242"/>
    </location>
</feature>
<dbReference type="SUPFAM" id="SSF81995">
    <property type="entry name" value="beta-sandwich domain of Sec23/24"/>
    <property type="match status" value="1"/>
</dbReference>
<keyword evidence="2" id="KW-1133">Transmembrane helix</keyword>
<dbReference type="EMBL" id="BAABAL010000017">
    <property type="protein sequence ID" value="GAA4015995.1"/>
    <property type="molecule type" value="Genomic_DNA"/>
</dbReference>
<feature type="region of interest" description="Disordered" evidence="1">
    <location>
        <begin position="1"/>
        <end position="57"/>
    </location>
</feature>
<feature type="transmembrane region" description="Helical" evidence="2">
    <location>
        <begin position="290"/>
        <end position="311"/>
    </location>
</feature>
<feature type="compositionally biased region" description="Pro residues" evidence="1">
    <location>
        <begin position="1"/>
        <end position="40"/>
    </location>
</feature>
<evidence type="ECO:0000256" key="1">
    <source>
        <dbReference type="SAM" id="MobiDB-lite"/>
    </source>
</evidence>
<protein>
    <recommendedName>
        <fullName evidence="5">ABC-2 type transport system permease protein</fullName>
    </recommendedName>
</protein>
<evidence type="ECO:0000256" key="2">
    <source>
        <dbReference type="SAM" id="Phobius"/>
    </source>
</evidence>
<feature type="transmembrane region" description="Helical" evidence="2">
    <location>
        <begin position="173"/>
        <end position="199"/>
    </location>
</feature>
<dbReference type="RefSeq" id="WP_344877662.1">
    <property type="nucleotide sequence ID" value="NZ_BAABAL010000017.1"/>
</dbReference>